<dbReference type="PROSITE" id="PS50112">
    <property type="entry name" value="PAS"/>
    <property type="match status" value="1"/>
</dbReference>
<feature type="domain" description="PAS" evidence="1">
    <location>
        <begin position="26"/>
        <end position="77"/>
    </location>
</feature>
<evidence type="ECO:0000259" key="1">
    <source>
        <dbReference type="PROSITE" id="PS50112"/>
    </source>
</evidence>
<dbReference type="SUPFAM" id="SSF55785">
    <property type="entry name" value="PYP-like sensor domain (PAS domain)"/>
    <property type="match status" value="1"/>
</dbReference>
<dbReference type="InterPro" id="IPR035965">
    <property type="entry name" value="PAS-like_dom_sf"/>
</dbReference>
<accession>A0A0C2V3M8</accession>
<gene>
    <name evidence="2" type="ORF">CCC_03833</name>
</gene>
<evidence type="ECO:0000313" key="3">
    <source>
        <dbReference type="Proteomes" id="UP000031971"/>
    </source>
</evidence>
<evidence type="ECO:0000313" key="2">
    <source>
        <dbReference type="EMBL" id="KIL99661.1"/>
    </source>
</evidence>
<dbReference type="RefSeq" id="WP_041040206.1">
    <property type="nucleotide sequence ID" value="NZ_JXSL01000022.1"/>
</dbReference>
<name>A0A0C2V3M8_PARME</name>
<sequence length="174" mass="19512">MSGKTIQPSGRERTFAEDEIIVSKTDTKGRMTYVNDVFLSVSGFTEAEVIGQPHSMIRHPDMPRCVFKLLWDTIASGKELFAYVVNLAKTGEHYWVLAHVTPDFGPDGQIVGYHSNRRVPRRDALAKIQPLYQSLLKIEEASADRKQGMEAAFAALVDQLKREGKPYAEFVLGL</sequence>
<dbReference type="AlphaFoldDB" id="A0A0C2V3M8"/>
<dbReference type="EMBL" id="JXSL01000022">
    <property type="protein sequence ID" value="KIL99661.1"/>
    <property type="molecule type" value="Genomic_DNA"/>
</dbReference>
<dbReference type="CDD" id="cd00130">
    <property type="entry name" value="PAS"/>
    <property type="match status" value="1"/>
</dbReference>
<dbReference type="OrthoDB" id="266313at2"/>
<comment type="caution">
    <text evidence="2">The sequence shown here is derived from an EMBL/GenBank/DDBJ whole genome shotgun (WGS) entry which is preliminary data.</text>
</comment>
<dbReference type="Pfam" id="PF08447">
    <property type="entry name" value="PAS_3"/>
    <property type="match status" value="1"/>
</dbReference>
<protein>
    <submittedName>
        <fullName evidence="2">Putative sensor (PAS) domain for methyl-accepting chemotaxis sensory transducer</fullName>
    </submittedName>
</protein>
<dbReference type="Gene3D" id="3.30.450.20">
    <property type="entry name" value="PAS domain"/>
    <property type="match status" value="1"/>
</dbReference>
<organism evidence="2 3">
    <name type="scientific">Paramagnetospirillum magnetotacticum MS-1</name>
    <dbReference type="NCBI Taxonomy" id="272627"/>
    <lineage>
        <taxon>Bacteria</taxon>
        <taxon>Pseudomonadati</taxon>
        <taxon>Pseudomonadota</taxon>
        <taxon>Alphaproteobacteria</taxon>
        <taxon>Rhodospirillales</taxon>
        <taxon>Magnetospirillaceae</taxon>
        <taxon>Paramagnetospirillum</taxon>
    </lineage>
</organism>
<dbReference type="STRING" id="272627.CCC_03833"/>
<dbReference type="InterPro" id="IPR000014">
    <property type="entry name" value="PAS"/>
</dbReference>
<dbReference type="NCBIfam" id="TIGR00229">
    <property type="entry name" value="sensory_box"/>
    <property type="match status" value="1"/>
</dbReference>
<keyword evidence="3" id="KW-1185">Reference proteome</keyword>
<dbReference type="InterPro" id="IPR013655">
    <property type="entry name" value="PAS_fold_3"/>
</dbReference>
<reference evidence="2 3" key="1">
    <citation type="submission" date="2015-01" db="EMBL/GenBank/DDBJ databases">
        <title>Genome Sequence of Magnetospirillum magnetotacticum Strain MS-1.</title>
        <authorList>
            <person name="Marinov G.K."/>
            <person name="Smalley M.D."/>
            <person name="DeSalvo G."/>
        </authorList>
    </citation>
    <scope>NUCLEOTIDE SEQUENCE [LARGE SCALE GENOMIC DNA]</scope>
    <source>
        <strain evidence="2 3">MS-1</strain>
    </source>
</reference>
<dbReference type="Proteomes" id="UP000031971">
    <property type="component" value="Unassembled WGS sequence"/>
</dbReference>
<proteinExistence type="predicted"/>